<protein>
    <submittedName>
        <fullName evidence="2">NAD-dependent epimerase/dehydratase family protein</fullName>
    </submittedName>
</protein>
<feature type="domain" description="NAD-dependent epimerase/dehydratase" evidence="1">
    <location>
        <begin position="15"/>
        <end position="160"/>
    </location>
</feature>
<comment type="caution">
    <text evidence="2">The sequence shown here is derived from an EMBL/GenBank/DDBJ whole genome shotgun (WGS) entry which is preliminary data.</text>
</comment>
<gene>
    <name evidence="2" type="ORF">E2L08_03915</name>
</gene>
<dbReference type="InterPro" id="IPR001509">
    <property type="entry name" value="Epimerase_deHydtase"/>
</dbReference>
<sequence length="281" mass="28677">MENPVLTDLGNTPVLIGAQGATGSLIARAWERVGQPFLTVSSRPGGVLTWSGETPPPAFPAARGQGVIVLAGAVPGRGRPLSDNARLARAGCDAARIWGAAWVFVASSSAVYGPTGPDPVTEDTAPQGASDYARAKLEAERASAGPAITALRLANVAGASQPFLALDAGGTLTLDRFADGTGPSRSYIGPASLARVLAALCARARAGAALPPVQNVANPAPVTMEAIAQAAGRAVTWRTAPADAIHHVHLDCTRLGAICPLPPHDAAGFWTEIRELTKAPR</sequence>
<dbReference type="Gene3D" id="3.40.50.720">
    <property type="entry name" value="NAD(P)-binding Rossmann-like Domain"/>
    <property type="match status" value="1"/>
</dbReference>
<proteinExistence type="predicted"/>
<dbReference type="SUPFAM" id="SSF51735">
    <property type="entry name" value="NAD(P)-binding Rossmann-fold domains"/>
    <property type="match status" value="1"/>
</dbReference>
<dbReference type="Proteomes" id="UP000295701">
    <property type="component" value="Unassembled WGS sequence"/>
</dbReference>
<accession>A0A4R6AD94</accession>
<keyword evidence="3" id="KW-1185">Reference proteome</keyword>
<dbReference type="EMBL" id="SNAA01000003">
    <property type="protein sequence ID" value="TDL81810.1"/>
    <property type="molecule type" value="Genomic_DNA"/>
</dbReference>
<evidence type="ECO:0000313" key="2">
    <source>
        <dbReference type="EMBL" id="TDL81810.1"/>
    </source>
</evidence>
<dbReference type="Pfam" id="PF01370">
    <property type="entry name" value="Epimerase"/>
    <property type="match status" value="1"/>
</dbReference>
<dbReference type="AlphaFoldDB" id="A0A4R6AD94"/>
<evidence type="ECO:0000313" key="3">
    <source>
        <dbReference type="Proteomes" id="UP000295701"/>
    </source>
</evidence>
<reference evidence="2 3" key="1">
    <citation type="submission" date="2019-03" db="EMBL/GenBank/DDBJ databases">
        <title>Primorskyibacter sp. SS33 isolated from sediments.</title>
        <authorList>
            <person name="Xunke S."/>
        </authorList>
    </citation>
    <scope>NUCLEOTIDE SEQUENCE [LARGE SCALE GENOMIC DNA]</scope>
    <source>
        <strain evidence="2 3">SS33</strain>
    </source>
</reference>
<name>A0A4R6AD94_9RHOB</name>
<dbReference type="OrthoDB" id="7687386at2"/>
<organism evidence="2 3">
    <name type="scientific">Palleronia sediminis</name>
    <dbReference type="NCBI Taxonomy" id="2547833"/>
    <lineage>
        <taxon>Bacteria</taxon>
        <taxon>Pseudomonadati</taxon>
        <taxon>Pseudomonadota</taxon>
        <taxon>Alphaproteobacteria</taxon>
        <taxon>Rhodobacterales</taxon>
        <taxon>Roseobacteraceae</taxon>
        <taxon>Palleronia</taxon>
    </lineage>
</organism>
<dbReference type="InterPro" id="IPR036291">
    <property type="entry name" value="NAD(P)-bd_dom_sf"/>
</dbReference>
<evidence type="ECO:0000259" key="1">
    <source>
        <dbReference type="Pfam" id="PF01370"/>
    </source>
</evidence>